<protein>
    <submittedName>
        <fullName evidence="1">Asparaginase</fullName>
    </submittedName>
</protein>
<reference evidence="2" key="1">
    <citation type="journal article" date="2019" name="Int. J. Syst. Evol. Microbiol.">
        <title>The Global Catalogue of Microorganisms (GCM) 10K type strain sequencing project: providing services to taxonomists for standard genome sequencing and annotation.</title>
        <authorList>
            <consortium name="The Broad Institute Genomics Platform"/>
            <consortium name="The Broad Institute Genome Sequencing Center for Infectious Disease"/>
            <person name="Wu L."/>
            <person name="Ma J."/>
        </authorList>
    </citation>
    <scope>NUCLEOTIDE SEQUENCE [LARGE SCALE GENOMIC DNA]</scope>
    <source>
        <strain evidence="2">KCTC 3950</strain>
    </source>
</reference>
<sequence>MQLNCSEPMIHVSRGPLTESVHRGFIAVTDTEGNVLYQLGDPDYITFARSAAKLLQALPVIESGAVDRYGLNEREISLLSASHSGEAEHVDTVHSILRKIGAAEDELQCGPHFPLNRDAASLIRERGGKPGRVHNNCSGKHSGMLAWSHHLGEATEHYMSPDHPVQQAMLGAVADMAGLAPSGVVLGTDGCGVPVFGMPLRRLAQAYARLGRPDGLPDERAAACRRVTAAVARHPFYLAGTDRFDTRLIEVSQGRILGKFGAEGVFALSVPDRGWGLALKVEDGAERALYPAVLEAVSQLGLLTASELAQLAAFRRPELRNWAGTQVGYITPAFRLEPRG</sequence>
<evidence type="ECO:0000313" key="2">
    <source>
        <dbReference type="Proteomes" id="UP001597541"/>
    </source>
</evidence>
<evidence type="ECO:0000313" key="1">
    <source>
        <dbReference type="EMBL" id="MFD2612905.1"/>
    </source>
</evidence>
<proteinExistence type="predicted"/>
<dbReference type="Proteomes" id="UP001597541">
    <property type="component" value="Unassembled WGS sequence"/>
</dbReference>
<gene>
    <name evidence="1" type="ORF">ACFSUF_10780</name>
</gene>
<dbReference type="Pfam" id="PF06089">
    <property type="entry name" value="Asparaginase_II"/>
    <property type="match status" value="1"/>
</dbReference>
<comment type="caution">
    <text evidence="1">The sequence shown here is derived from an EMBL/GenBank/DDBJ whole genome shotgun (WGS) entry which is preliminary data.</text>
</comment>
<organism evidence="1 2">
    <name type="scientific">Paenibacillus gansuensis</name>
    <dbReference type="NCBI Taxonomy" id="306542"/>
    <lineage>
        <taxon>Bacteria</taxon>
        <taxon>Bacillati</taxon>
        <taxon>Bacillota</taxon>
        <taxon>Bacilli</taxon>
        <taxon>Bacillales</taxon>
        <taxon>Paenibacillaceae</taxon>
        <taxon>Paenibacillus</taxon>
    </lineage>
</organism>
<dbReference type="EMBL" id="JBHUME010000007">
    <property type="protein sequence ID" value="MFD2612905.1"/>
    <property type="molecule type" value="Genomic_DNA"/>
</dbReference>
<dbReference type="RefSeq" id="WP_377602759.1">
    <property type="nucleotide sequence ID" value="NZ_JBHUME010000007.1"/>
</dbReference>
<accession>A0ABW5PEL4</accession>
<dbReference type="InterPro" id="IPR010349">
    <property type="entry name" value="Asparaginase_II"/>
</dbReference>
<dbReference type="PANTHER" id="PTHR42110:SF1">
    <property type="entry name" value="L-ASPARAGINASE, PUTATIVE (AFU_ORTHOLOGUE AFUA_3G11890)-RELATED"/>
    <property type="match status" value="1"/>
</dbReference>
<dbReference type="PANTHER" id="PTHR42110">
    <property type="entry name" value="L-ASPARAGINASE, PUTATIVE (AFU_ORTHOLOGUE AFUA_3G11890)-RELATED"/>
    <property type="match status" value="1"/>
</dbReference>
<keyword evidence="2" id="KW-1185">Reference proteome</keyword>
<name>A0ABW5PEL4_9BACL</name>